<dbReference type="PROSITE" id="PS50109">
    <property type="entry name" value="HIS_KIN"/>
    <property type="match status" value="1"/>
</dbReference>
<evidence type="ECO:0000256" key="1">
    <source>
        <dbReference type="ARBA" id="ARBA00000085"/>
    </source>
</evidence>
<keyword evidence="18" id="KW-1185">Reference proteome</keyword>
<dbReference type="Pfam" id="PF00512">
    <property type="entry name" value="HisKA"/>
    <property type="match status" value="1"/>
</dbReference>
<dbReference type="AlphaFoldDB" id="A0A317MT31"/>
<organism evidence="17 18">
    <name type="scientific">Plasticicumulans acidivorans</name>
    <dbReference type="NCBI Taxonomy" id="886464"/>
    <lineage>
        <taxon>Bacteria</taxon>
        <taxon>Pseudomonadati</taxon>
        <taxon>Pseudomonadota</taxon>
        <taxon>Gammaproteobacteria</taxon>
        <taxon>Candidatus Competibacteraceae</taxon>
        <taxon>Plasticicumulans</taxon>
    </lineage>
</organism>
<dbReference type="InterPro" id="IPR003660">
    <property type="entry name" value="HAMP_dom"/>
</dbReference>
<dbReference type="InterPro" id="IPR003594">
    <property type="entry name" value="HATPase_dom"/>
</dbReference>
<keyword evidence="12" id="KW-1133">Transmembrane helix</keyword>
<reference evidence="17 18" key="1">
    <citation type="submission" date="2018-05" db="EMBL/GenBank/DDBJ databases">
        <title>Genomic Encyclopedia of Type Strains, Phase IV (KMG-IV): sequencing the most valuable type-strain genomes for metagenomic binning, comparative biology and taxonomic classification.</title>
        <authorList>
            <person name="Goeker M."/>
        </authorList>
    </citation>
    <scope>NUCLEOTIDE SEQUENCE [LARGE SCALE GENOMIC DNA]</scope>
    <source>
        <strain evidence="17 18">DSM 23606</strain>
    </source>
</reference>
<evidence type="ECO:0000256" key="14">
    <source>
        <dbReference type="ARBA" id="ARBA00023136"/>
    </source>
</evidence>
<dbReference type="InterPro" id="IPR050980">
    <property type="entry name" value="2C_sensor_his_kinase"/>
</dbReference>
<dbReference type="Gene3D" id="3.30.565.10">
    <property type="entry name" value="Histidine kinase-like ATPase, C-terminal domain"/>
    <property type="match status" value="1"/>
</dbReference>
<evidence type="ECO:0000313" key="17">
    <source>
        <dbReference type="EMBL" id="PWV59903.1"/>
    </source>
</evidence>
<dbReference type="SUPFAM" id="SSF47384">
    <property type="entry name" value="Homodimeric domain of signal transducing histidine kinase"/>
    <property type="match status" value="1"/>
</dbReference>
<evidence type="ECO:0000256" key="6">
    <source>
        <dbReference type="ARBA" id="ARBA00022553"/>
    </source>
</evidence>
<dbReference type="PROSITE" id="PS50885">
    <property type="entry name" value="HAMP"/>
    <property type="match status" value="1"/>
</dbReference>
<evidence type="ECO:0000256" key="10">
    <source>
        <dbReference type="ARBA" id="ARBA00022777"/>
    </source>
</evidence>
<evidence type="ECO:0000256" key="13">
    <source>
        <dbReference type="ARBA" id="ARBA00023012"/>
    </source>
</evidence>
<keyword evidence="7" id="KW-0808">Transferase</keyword>
<keyword evidence="4" id="KW-1003">Cell membrane</keyword>
<dbReference type="InterPro" id="IPR005467">
    <property type="entry name" value="His_kinase_dom"/>
</dbReference>
<proteinExistence type="predicted"/>
<comment type="subcellular location">
    <subcellularLocation>
        <location evidence="2">Cell inner membrane</location>
        <topology evidence="2">Multi-pass membrane protein</topology>
    </subcellularLocation>
</comment>
<dbReference type="CDD" id="cd06225">
    <property type="entry name" value="HAMP"/>
    <property type="match status" value="1"/>
</dbReference>
<dbReference type="GO" id="GO:0000155">
    <property type="term" value="F:phosphorelay sensor kinase activity"/>
    <property type="evidence" value="ECO:0007669"/>
    <property type="project" value="InterPro"/>
</dbReference>
<keyword evidence="14" id="KW-0472">Membrane</keyword>
<dbReference type="PANTHER" id="PTHR44936">
    <property type="entry name" value="SENSOR PROTEIN CREC"/>
    <property type="match status" value="1"/>
</dbReference>
<dbReference type="InterPro" id="IPR004358">
    <property type="entry name" value="Sig_transdc_His_kin-like_C"/>
</dbReference>
<keyword evidence="13" id="KW-0902">Two-component regulatory system</keyword>
<sequence>MKRSPASLTTQLALGLFAVVLIWQVAGIMLSNRREEAAVRAAIRGQVLDATVVARHMLDSWPESTWPQLLEGLGLPFQCYAVSAEPAAATAQEAGEHLLSERLAHMLRVDPATVHVSFEESPSSQVPDCSRFDSRIGSPHEGPVNHTHRFAGLRLAVALDGQRWLNVHAITVLPPSNERAADIALLLLALLGSATVLVTVHRATRGLRQLANAAERFGRGEAVEPLAEAGPREVAAATHAFNTMQQRLTRFVQDRTRLLAAVSHDLRTPLTTLRLRAELLDDREAAQRILTTLDEMQALVEATLSFARADAGEISRPVDLAALAESLVDDLVELGMNVTIKQVARLRRTCRPQALRRALRNLIENAVRYAGNACVSVCVTNNGILLIVEDDGTGIPDAALEDVLEPFVRIETSRSQETGGVGLGLSIARSIARAHGGELTLVNRAPHGLRAEIFLPD</sequence>
<keyword evidence="5" id="KW-0997">Cell inner membrane</keyword>
<dbReference type="EC" id="2.7.13.3" evidence="3"/>
<evidence type="ECO:0000259" key="15">
    <source>
        <dbReference type="PROSITE" id="PS50109"/>
    </source>
</evidence>
<evidence type="ECO:0000256" key="8">
    <source>
        <dbReference type="ARBA" id="ARBA00022692"/>
    </source>
</evidence>
<feature type="domain" description="Histidine kinase" evidence="15">
    <location>
        <begin position="261"/>
        <end position="457"/>
    </location>
</feature>
<dbReference type="EMBL" id="QGTJ01000009">
    <property type="protein sequence ID" value="PWV59903.1"/>
    <property type="molecule type" value="Genomic_DNA"/>
</dbReference>
<dbReference type="Pfam" id="PF02518">
    <property type="entry name" value="HATPase_c"/>
    <property type="match status" value="1"/>
</dbReference>
<dbReference type="RefSeq" id="WP_110019504.1">
    <property type="nucleotide sequence ID" value="NZ_QGTJ01000009.1"/>
</dbReference>
<dbReference type="Proteomes" id="UP000246569">
    <property type="component" value="Unassembled WGS sequence"/>
</dbReference>
<keyword evidence="10 17" id="KW-0418">Kinase</keyword>
<dbReference type="Pfam" id="PF00672">
    <property type="entry name" value="HAMP"/>
    <property type="match status" value="1"/>
</dbReference>
<name>A0A317MT31_9GAMM</name>
<protein>
    <recommendedName>
        <fullName evidence="3">histidine kinase</fullName>
        <ecNumber evidence="3">2.7.13.3</ecNumber>
    </recommendedName>
</protein>
<dbReference type="CDD" id="cd00082">
    <property type="entry name" value="HisKA"/>
    <property type="match status" value="1"/>
</dbReference>
<evidence type="ECO:0000256" key="3">
    <source>
        <dbReference type="ARBA" id="ARBA00012438"/>
    </source>
</evidence>
<comment type="caution">
    <text evidence="17">The sequence shown here is derived from an EMBL/GenBank/DDBJ whole genome shotgun (WGS) entry which is preliminary data.</text>
</comment>
<accession>A0A317MT31</accession>
<dbReference type="SMART" id="SM00387">
    <property type="entry name" value="HATPase_c"/>
    <property type="match status" value="1"/>
</dbReference>
<evidence type="ECO:0000256" key="7">
    <source>
        <dbReference type="ARBA" id="ARBA00022679"/>
    </source>
</evidence>
<dbReference type="InterPro" id="IPR036097">
    <property type="entry name" value="HisK_dim/P_sf"/>
</dbReference>
<evidence type="ECO:0000256" key="11">
    <source>
        <dbReference type="ARBA" id="ARBA00022840"/>
    </source>
</evidence>
<keyword evidence="9" id="KW-0547">Nucleotide-binding</keyword>
<keyword evidence="6" id="KW-0597">Phosphoprotein</keyword>
<dbReference type="PANTHER" id="PTHR44936:SF5">
    <property type="entry name" value="SENSOR HISTIDINE KINASE ENVZ"/>
    <property type="match status" value="1"/>
</dbReference>
<comment type="catalytic activity">
    <reaction evidence="1">
        <text>ATP + protein L-histidine = ADP + protein N-phospho-L-histidine.</text>
        <dbReference type="EC" id="2.7.13.3"/>
    </reaction>
</comment>
<evidence type="ECO:0000256" key="12">
    <source>
        <dbReference type="ARBA" id="ARBA00022989"/>
    </source>
</evidence>
<dbReference type="PRINTS" id="PR00344">
    <property type="entry name" value="BCTRLSENSOR"/>
</dbReference>
<feature type="domain" description="HAMP" evidence="16">
    <location>
        <begin position="201"/>
        <end position="253"/>
    </location>
</feature>
<evidence type="ECO:0000256" key="5">
    <source>
        <dbReference type="ARBA" id="ARBA00022519"/>
    </source>
</evidence>
<dbReference type="GO" id="GO:0005524">
    <property type="term" value="F:ATP binding"/>
    <property type="evidence" value="ECO:0007669"/>
    <property type="project" value="UniProtKB-KW"/>
</dbReference>
<dbReference type="SMART" id="SM00388">
    <property type="entry name" value="HisKA"/>
    <property type="match status" value="1"/>
</dbReference>
<evidence type="ECO:0000256" key="4">
    <source>
        <dbReference type="ARBA" id="ARBA00022475"/>
    </source>
</evidence>
<dbReference type="OrthoDB" id="9804645at2"/>
<evidence type="ECO:0000259" key="16">
    <source>
        <dbReference type="PROSITE" id="PS50885"/>
    </source>
</evidence>
<dbReference type="CDD" id="cd00075">
    <property type="entry name" value="HATPase"/>
    <property type="match status" value="1"/>
</dbReference>
<dbReference type="SUPFAM" id="SSF55874">
    <property type="entry name" value="ATPase domain of HSP90 chaperone/DNA topoisomerase II/histidine kinase"/>
    <property type="match status" value="1"/>
</dbReference>
<evidence type="ECO:0000256" key="9">
    <source>
        <dbReference type="ARBA" id="ARBA00022741"/>
    </source>
</evidence>
<dbReference type="GO" id="GO:0005886">
    <property type="term" value="C:plasma membrane"/>
    <property type="evidence" value="ECO:0007669"/>
    <property type="project" value="UniProtKB-SubCell"/>
</dbReference>
<dbReference type="InterPro" id="IPR036890">
    <property type="entry name" value="HATPase_C_sf"/>
</dbReference>
<keyword evidence="8" id="KW-0812">Transmembrane</keyword>
<dbReference type="SMART" id="SM00304">
    <property type="entry name" value="HAMP"/>
    <property type="match status" value="1"/>
</dbReference>
<keyword evidence="11" id="KW-0067">ATP-binding</keyword>
<dbReference type="InterPro" id="IPR003661">
    <property type="entry name" value="HisK_dim/P_dom"/>
</dbReference>
<evidence type="ECO:0000256" key="2">
    <source>
        <dbReference type="ARBA" id="ARBA00004429"/>
    </source>
</evidence>
<dbReference type="Gene3D" id="1.10.287.130">
    <property type="match status" value="1"/>
</dbReference>
<evidence type="ECO:0000313" key="18">
    <source>
        <dbReference type="Proteomes" id="UP000246569"/>
    </source>
</evidence>
<gene>
    <name evidence="17" type="ORF">C7443_109156</name>
</gene>